<dbReference type="EMBL" id="JABUFE010000001">
    <property type="protein sequence ID" value="NSX53701.1"/>
    <property type="molecule type" value="Genomic_DNA"/>
</dbReference>
<dbReference type="PIRSF" id="PIRSF006470">
    <property type="entry name" value="DctB"/>
    <property type="match status" value="1"/>
</dbReference>
<keyword evidence="4 6" id="KW-0732">Signal</keyword>
<dbReference type="RefSeq" id="WP_174134937.1">
    <property type="nucleotide sequence ID" value="NZ_JABUFE010000001.1"/>
</dbReference>
<dbReference type="InterPro" id="IPR004682">
    <property type="entry name" value="TRAP_DctP"/>
</dbReference>
<keyword evidence="5" id="KW-0574">Periplasm</keyword>
<dbReference type="NCBIfam" id="TIGR00787">
    <property type="entry name" value="dctP"/>
    <property type="match status" value="1"/>
</dbReference>
<dbReference type="Gene3D" id="3.40.190.170">
    <property type="entry name" value="Bacterial extracellular solute-binding protein, family 7"/>
    <property type="match status" value="1"/>
</dbReference>
<accession>A0ABX2ILF4</accession>
<dbReference type="Pfam" id="PF03480">
    <property type="entry name" value="DctP"/>
    <property type="match status" value="1"/>
</dbReference>
<reference evidence="7 8" key="1">
    <citation type="submission" date="2020-06" db="EMBL/GenBank/DDBJ databases">
        <title>Sulfitobacter algicola sp. nov., isolated from green algae.</title>
        <authorList>
            <person name="Wang C."/>
        </authorList>
    </citation>
    <scope>NUCLEOTIDE SEQUENCE [LARGE SCALE GENOMIC DNA]</scope>
    <source>
        <strain evidence="7 8">1151</strain>
    </source>
</reference>
<dbReference type="InterPro" id="IPR018389">
    <property type="entry name" value="DctP_fam"/>
</dbReference>
<evidence type="ECO:0000256" key="2">
    <source>
        <dbReference type="ARBA" id="ARBA00009023"/>
    </source>
</evidence>
<sequence length="339" mass="37371">MKFFQTLLLAAATILPIQLSAQSECDPGERVTRFSLVTALQGHPKGEAAIAFAEQINQKLNGTLCVEVYGGGDLYNDDDVFGALLSGDVHFAAPGLAKFGPYTDQFELFNLPFLFDGPLQVMAFLETEMAQDLTAGISDDGFVGLGYWANGMRQYSASVPMRLPGDASGLSFRVSSSSPVTAEVLRRMNITPVKLSFSKVYDALRTGEVQGQENTWANIQTKGFYLEQAAVTETNHSYIGYLVVTSQSFLDSLDPETRQAVIDIMALTTHERNRFAFEINQQRRQDILDDDGVIITLTPEELAIWRAEMKPVWDQFRSSIGPELIDAAVEINATVDPFN</sequence>
<evidence type="ECO:0000256" key="3">
    <source>
        <dbReference type="ARBA" id="ARBA00022448"/>
    </source>
</evidence>
<dbReference type="NCBIfam" id="NF037995">
    <property type="entry name" value="TRAP_S1"/>
    <property type="match status" value="1"/>
</dbReference>
<keyword evidence="8" id="KW-1185">Reference proteome</keyword>
<evidence type="ECO:0000313" key="8">
    <source>
        <dbReference type="Proteomes" id="UP000777935"/>
    </source>
</evidence>
<feature type="signal peptide" evidence="6">
    <location>
        <begin position="1"/>
        <end position="21"/>
    </location>
</feature>
<dbReference type="InterPro" id="IPR038404">
    <property type="entry name" value="TRAP_DctP_sf"/>
</dbReference>
<evidence type="ECO:0000256" key="5">
    <source>
        <dbReference type="ARBA" id="ARBA00022764"/>
    </source>
</evidence>
<evidence type="ECO:0000256" key="1">
    <source>
        <dbReference type="ARBA" id="ARBA00004418"/>
    </source>
</evidence>
<proteinExistence type="inferred from homology"/>
<comment type="similarity">
    <text evidence="2">Belongs to the bacterial solute-binding protein 7 family.</text>
</comment>
<dbReference type="PANTHER" id="PTHR33376:SF7">
    <property type="entry name" value="C4-DICARBOXYLATE-BINDING PROTEIN DCTB"/>
    <property type="match status" value="1"/>
</dbReference>
<organism evidence="7 8">
    <name type="scientific">Parasulfitobacter algicola</name>
    <dbReference type="NCBI Taxonomy" id="2614809"/>
    <lineage>
        <taxon>Bacteria</taxon>
        <taxon>Pseudomonadati</taxon>
        <taxon>Pseudomonadota</taxon>
        <taxon>Alphaproteobacteria</taxon>
        <taxon>Rhodobacterales</taxon>
        <taxon>Roseobacteraceae</taxon>
        <taxon>Parasulfitobacter</taxon>
    </lineage>
</organism>
<dbReference type="Proteomes" id="UP000777935">
    <property type="component" value="Unassembled WGS sequence"/>
</dbReference>
<dbReference type="PANTHER" id="PTHR33376">
    <property type="match status" value="1"/>
</dbReference>
<name>A0ABX2ILF4_9RHOB</name>
<feature type="chain" id="PRO_5045971974" evidence="6">
    <location>
        <begin position="22"/>
        <end position="339"/>
    </location>
</feature>
<evidence type="ECO:0000256" key="4">
    <source>
        <dbReference type="ARBA" id="ARBA00022729"/>
    </source>
</evidence>
<comment type="caution">
    <text evidence="7">The sequence shown here is derived from an EMBL/GenBank/DDBJ whole genome shotgun (WGS) entry which is preliminary data.</text>
</comment>
<protein>
    <submittedName>
        <fullName evidence="7">DctP family TRAP transporter solute-binding subunit</fullName>
    </submittedName>
</protein>
<gene>
    <name evidence="7" type="ORF">HRQ87_02700</name>
</gene>
<evidence type="ECO:0000313" key="7">
    <source>
        <dbReference type="EMBL" id="NSX53701.1"/>
    </source>
</evidence>
<evidence type="ECO:0000256" key="6">
    <source>
        <dbReference type="SAM" id="SignalP"/>
    </source>
</evidence>
<keyword evidence="3" id="KW-0813">Transport</keyword>
<comment type="subcellular location">
    <subcellularLocation>
        <location evidence="1">Periplasm</location>
    </subcellularLocation>
</comment>